<protein>
    <submittedName>
        <fullName evidence="1">Uncharacterized protein</fullName>
    </submittedName>
</protein>
<gene>
    <name evidence="1" type="ORF">B6N60_02791</name>
</gene>
<name>A0A975Y5C9_9NOST</name>
<dbReference type="Proteomes" id="UP000683511">
    <property type="component" value="Chromosome"/>
</dbReference>
<evidence type="ECO:0000313" key="2">
    <source>
        <dbReference type="Proteomes" id="UP000683511"/>
    </source>
</evidence>
<reference evidence="1" key="1">
    <citation type="submission" date="2017-04" db="EMBL/GenBank/DDBJ databases">
        <title>Genome deletions in a multicellular cyanobacterial endosymbiont for morphological adaptation in marine diatoms.</title>
        <authorList>
            <person name="Wang Y."/>
            <person name="Gao H."/>
            <person name="Li R."/>
            <person name="Xu X."/>
        </authorList>
    </citation>
    <scope>NUCLEOTIDE SEQUENCE</scope>
    <source>
        <strain evidence="1">FACHB 800</strain>
    </source>
</reference>
<proteinExistence type="predicted"/>
<dbReference type="KEGG" id="rsin:B6N60_02791"/>
<accession>A0A975Y5C9</accession>
<sequence>MLVFNIQLRSNKASIKNRLSAALAVLLLSNVGTKK</sequence>
<dbReference type="AlphaFoldDB" id="A0A975Y5C9"/>
<keyword evidence="2" id="KW-1185">Reference proteome</keyword>
<dbReference type="EMBL" id="CP021056">
    <property type="protein sequence ID" value="QXE24088.1"/>
    <property type="molecule type" value="Genomic_DNA"/>
</dbReference>
<evidence type="ECO:0000313" key="1">
    <source>
        <dbReference type="EMBL" id="QXE24088.1"/>
    </source>
</evidence>
<organism evidence="1 2">
    <name type="scientific">Richelia sinica FACHB-800</name>
    <dbReference type="NCBI Taxonomy" id="1357546"/>
    <lineage>
        <taxon>Bacteria</taxon>
        <taxon>Bacillati</taxon>
        <taxon>Cyanobacteriota</taxon>
        <taxon>Cyanophyceae</taxon>
        <taxon>Nostocales</taxon>
        <taxon>Nostocaceae</taxon>
        <taxon>Richelia</taxon>
    </lineage>
</organism>